<keyword evidence="2" id="KW-0732">Signal</keyword>
<dbReference type="Proteomes" id="UP001244297">
    <property type="component" value="Unassembled WGS sequence"/>
</dbReference>
<keyword evidence="4" id="KW-1185">Reference proteome</keyword>
<feature type="region of interest" description="Disordered" evidence="1">
    <location>
        <begin position="63"/>
        <end position="84"/>
    </location>
</feature>
<name>A0ABT8ATK2_9HYPH</name>
<feature type="compositionally biased region" description="Basic and acidic residues" evidence="1">
    <location>
        <begin position="66"/>
        <end position="78"/>
    </location>
</feature>
<dbReference type="EMBL" id="JAUFPT010000063">
    <property type="protein sequence ID" value="MDN3572935.1"/>
    <property type="molecule type" value="Genomic_DNA"/>
</dbReference>
<reference evidence="4" key="1">
    <citation type="journal article" date="2019" name="Int. J. Syst. Evol. Microbiol.">
        <title>The Global Catalogue of Microorganisms (GCM) 10K type strain sequencing project: providing services to taxonomists for standard genome sequencing and annotation.</title>
        <authorList>
            <consortium name="The Broad Institute Genomics Platform"/>
            <consortium name="The Broad Institute Genome Sequencing Center for Infectious Disease"/>
            <person name="Wu L."/>
            <person name="Ma J."/>
        </authorList>
    </citation>
    <scope>NUCLEOTIDE SEQUENCE [LARGE SCALE GENOMIC DNA]</scope>
    <source>
        <strain evidence="4">CECT 7806</strain>
    </source>
</reference>
<protein>
    <submittedName>
        <fullName evidence="3">Uncharacterized protein</fullName>
    </submittedName>
</protein>
<comment type="caution">
    <text evidence="3">The sequence shown here is derived from an EMBL/GenBank/DDBJ whole genome shotgun (WGS) entry which is preliminary data.</text>
</comment>
<sequence>MPRYRSDVLLAVLMATLLLSSPAFAQVIADPPIGSLDASENMPKATDAIPERIRTYDPEVTGGIKVRSDLADKPERATPRPKPH</sequence>
<evidence type="ECO:0000256" key="2">
    <source>
        <dbReference type="SAM" id="SignalP"/>
    </source>
</evidence>
<feature type="chain" id="PRO_5046469953" evidence="2">
    <location>
        <begin position="26"/>
        <end position="84"/>
    </location>
</feature>
<evidence type="ECO:0000313" key="4">
    <source>
        <dbReference type="Proteomes" id="UP001244297"/>
    </source>
</evidence>
<proteinExistence type="predicted"/>
<feature type="signal peptide" evidence="2">
    <location>
        <begin position="1"/>
        <end position="25"/>
    </location>
</feature>
<organism evidence="3 4">
    <name type="scientific">Methylobacterium longum</name>
    <dbReference type="NCBI Taxonomy" id="767694"/>
    <lineage>
        <taxon>Bacteria</taxon>
        <taxon>Pseudomonadati</taxon>
        <taxon>Pseudomonadota</taxon>
        <taxon>Alphaproteobacteria</taxon>
        <taxon>Hyphomicrobiales</taxon>
        <taxon>Methylobacteriaceae</taxon>
        <taxon>Methylobacterium</taxon>
    </lineage>
</organism>
<accession>A0ABT8ATK2</accession>
<dbReference type="RefSeq" id="WP_238293071.1">
    <property type="nucleotide sequence ID" value="NZ_BPQS01000062.1"/>
</dbReference>
<evidence type="ECO:0000256" key="1">
    <source>
        <dbReference type="SAM" id="MobiDB-lite"/>
    </source>
</evidence>
<evidence type="ECO:0000313" key="3">
    <source>
        <dbReference type="EMBL" id="MDN3572935.1"/>
    </source>
</evidence>
<gene>
    <name evidence="3" type="ORF">QWZ18_20185</name>
</gene>